<accession>A0A1I2GA92</accession>
<dbReference type="STRING" id="54.SAMN02745121_07116"/>
<evidence type="ECO:0000256" key="1">
    <source>
        <dbReference type="SAM" id="MobiDB-lite"/>
    </source>
</evidence>
<dbReference type="AlphaFoldDB" id="A0A1I2GA92"/>
<proteinExistence type="predicted"/>
<dbReference type="OrthoDB" id="5516917at2"/>
<evidence type="ECO:0000313" key="3">
    <source>
        <dbReference type="Proteomes" id="UP000199400"/>
    </source>
</evidence>
<feature type="region of interest" description="Disordered" evidence="1">
    <location>
        <begin position="83"/>
        <end position="110"/>
    </location>
</feature>
<reference evidence="3" key="1">
    <citation type="submission" date="2016-10" db="EMBL/GenBank/DDBJ databases">
        <authorList>
            <person name="Varghese N."/>
            <person name="Submissions S."/>
        </authorList>
    </citation>
    <scope>NUCLEOTIDE SEQUENCE [LARGE SCALE GENOMIC DNA]</scope>
    <source>
        <strain evidence="3">ATCC 25963</strain>
    </source>
</reference>
<dbReference type="RefSeq" id="WP_096325790.1">
    <property type="nucleotide sequence ID" value="NZ_FOMX01000031.1"/>
</dbReference>
<protein>
    <recommendedName>
        <fullName evidence="4">J domain-containing protein</fullName>
    </recommendedName>
</protein>
<gene>
    <name evidence="2" type="ORF">SAMN02745121_07116</name>
</gene>
<evidence type="ECO:0008006" key="4">
    <source>
        <dbReference type="Google" id="ProtNLM"/>
    </source>
</evidence>
<name>A0A1I2GA92_9BACT</name>
<evidence type="ECO:0000313" key="2">
    <source>
        <dbReference type="EMBL" id="SFF13900.1"/>
    </source>
</evidence>
<dbReference type="Proteomes" id="UP000199400">
    <property type="component" value="Unassembled WGS sequence"/>
</dbReference>
<sequence length="122" mass="13355">MSQKPDDFQALADNPFYVLGLRPDCSRVDVEREGQKLLGMLGLKLKSAATYMSPLGPRPRTEDKVRAAMAALRDHEKRLAHEFWASLPPPAAPPRPPPAPETKGPGPAPFAEAFAALGWRRS</sequence>
<dbReference type="EMBL" id="FOMX01000031">
    <property type="protein sequence ID" value="SFF13900.1"/>
    <property type="molecule type" value="Genomic_DNA"/>
</dbReference>
<organism evidence="2 3">
    <name type="scientific">Nannocystis exedens</name>
    <dbReference type="NCBI Taxonomy" id="54"/>
    <lineage>
        <taxon>Bacteria</taxon>
        <taxon>Pseudomonadati</taxon>
        <taxon>Myxococcota</taxon>
        <taxon>Polyangia</taxon>
        <taxon>Nannocystales</taxon>
        <taxon>Nannocystaceae</taxon>
        <taxon>Nannocystis</taxon>
    </lineage>
</organism>
<feature type="compositionally biased region" description="Low complexity" evidence="1">
    <location>
        <begin position="101"/>
        <end position="110"/>
    </location>
</feature>
<feature type="compositionally biased region" description="Pro residues" evidence="1">
    <location>
        <begin position="87"/>
        <end position="100"/>
    </location>
</feature>
<keyword evidence="3" id="KW-1185">Reference proteome</keyword>